<organism evidence="2 3">
    <name type="scientific">Hydrogenophaga electricum</name>
    <dbReference type="NCBI Taxonomy" id="1230953"/>
    <lineage>
        <taxon>Bacteria</taxon>
        <taxon>Pseudomonadati</taxon>
        <taxon>Pseudomonadota</taxon>
        <taxon>Betaproteobacteria</taxon>
        <taxon>Burkholderiales</taxon>
        <taxon>Comamonadaceae</taxon>
        <taxon>Hydrogenophaga</taxon>
    </lineage>
</organism>
<reference evidence="3" key="1">
    <citation type="journal article" date="2019" name="Int. J. Syst. Evol. Microbiol.">
        <title>The Global Catalogue of Microorganisms (GCM) 10K type strain sequencing project: providing services to taxonomists for standard genome sequencing and annotation.</title>
        <authorList>
            <consortium name="The Broad Institute Genomics Platform"/>
            <consortium name="The Broad Institute Genome Sequencing Center for Infectious Disease"/>
            <person name="Wu L."/>
            <person name="Ma J."/>
        </authorList>
    </citation>
    <scope>NUCLEOTIDE SEQUENCE [LARGE SCALE GENOMIC DNA]</scope>
    <source>
        <strain evidence="3">NBRC 109341</strain>
    </source>
</reference>
<feature type="transmembrane region" description="Helical" evidence="1">
    <location>
        <begin position="97"/>
        <end position="118"/>
    </location>
</feature>
<keyword evidence="1" id="KW-0812">Transmembrane</keyword>
<feature type="transmembrane region" description="Helical" evidence="1">
    <location>
        <begin position="225"/>
        <end position="246"/>
    </location>
</feature>
<feature type="transmembrane region" description="Helical" evidence="1">
    <location>
        <begin position="141"/>
        <end position="162"/>
    </location>
</feature>
<evidence type="ECO:0000313" key="2">
    <source>
        <dbReference type="EMBL" id="GLS12748.1"/>
    </source>
</evidence>
<feature type="transmembrane region" description="Helical" evidence="1">
    <location>
        <begin position="194"/>
        <end position="219"/>
    </location>
</feature>
<feature type="transmembrane region" description="Helical" evidence="1">
    <location>
        <begin position="26"/>
        <end position="46"/>
    </location>
</feature>
<dbReference type="Proteomes" id="UP001156903">
    <property type="component" value="Unassembled WGS sequence"/>
</dbReference>
<dbReference type="RefSeq" id="WP_284306242.1">
    <property type="nucleotide sequence ID" value="NZ_BSPB01000001.1"/>
</dbReference>
<keyword evidence="3" id="KW-1185">Reference proteome</keyword>
<keyword evidence="1" id="KW-1133">Transmembrane helix</keyword>
<protein>
    <recommendedName>
        <fullName evidence="4">DUF2189 domain-containing protein</fullName>
    </recommendedName>
</protein>
<dbReference type="EMBL" id="BSPB01000001">
    <property type="protein sequence ID" value="GLS12748.1"/>
    <property type="molecule type" value="Genomic_DNA"/>
</dbReference>
<proteinExistence type="predicted"/>
<accession>A0ABQ6BX38</accession>
<sequence length="262" mass="27882">MKLHIVPARTGFTWVRLGTRTFLRQPLALAGLFFMFMALVTVLALVPVVGSVVALVLVPAATLGIMAASREADAGRFPMPSLLLTGFRADRQRTRTLLTLGLIYAVAVTVVLGLAALVGGDPASAPPPPADADPTELARDALLGGGLWLAMLLYLPIGMAFWHAPALTHWHGIGPAQSLFYSVMACWANKGAMLAYMAGWVFMFMASSVVLSLMAALLGPALLGVILYPMVLLMASLFHASVYFTYRDSFQTDDTPADTAAT</sequence>
<comment type="caution">
    <text evidence="2">The sequence shown here is derived from an EMBL/GenBank/DDBJ whole genome shotgun (WGS) entry which is preliminary data.</text>
</comment>
<dbReference type="InterPro" id="IPR047798">
    <property type="entry name" value="BPSS1780-like"/>
</dbReference>
<gene>
    <name evidence="2" type="ORF">GCM10007935_01740</name>
</gene>
<feature type="transmembrane region" description="Helical" evidence="1">
    <location>
        <begin position="52"/>
        <end position="69"/>
    </location>
</feature>
<evidence type="ECO:0000256" key="1">
    <source>
        <dbReference type="SAM" id="Phobius"/>
    </source>
</evidence>
<dbReference type="NCBIfam" id="NF041043">
    <property type="entry name" value="BPSS1780_fam"/>
    <property type="match status" value="1"/>
</dbReference>
<keyword evidence="1" id="KW-0472">Membrane</keyword>
<name>A0ABQ6BX38_9BURK</name>
<evidence type="ECO:0008006" key="4">
    <source>
        <dbReference type="Google" id="ProtNLM"/>
    </source>
</evidence>
<evidence type="ECO:0000313" key="3">
    <source>
        <dbReference type="Proteomes" id="UP001156903"/>
    </source>
</evidence>